<reference evidence="2 3" key="1">
    <citation type="journal article" date="2021" name="Elife">
        <title>Chloroplast acquisition without the gene transfer in kleptoplastic sea slugs, Plakobranchus ocellatus.</title>
        <authorList>
            <person name="Maeda T."/>
            <person name="Takahashi S."/>
            <person name="Yoshida T."/>
            <person name="Shimamura S."/>
            <person name="Takaki Y."/>
            <person name="Nagai Y."/>
            <person name="Toyoda A."/>
            <person name="Suzuki Y."/>
            <person name="Arimoto A."/>
            <person name="Ishii H."/>
            <person name="Satoh N."/>
            <person name="Nishiyama T."/>
            <person name="Hasebe M."/>
            <person name="Maruyama T."/>
            <person name="Minagawa J."/>
            <person name="Obokata J."/>
            <person name="Shigenobu S."/>
        </authorList>
    </citation>
    <scope>NUCLEOTIDE SEQUENCE [LARGE SCALE GENOMIC DNA]</scope>
</reference>
<evidence type="ECO:0000313" key="3">
    <source>
        <dbReference type="Proteomes" id="UP000735302"/>
    </source>
</evidence>
<name>A0AAV3YEG8_9GAST</name>
<gene>
    <name evidence="2" type="ORF">PoB_000697400</name>
</gene>
<keyword evidence="3" id="KW-1185">Reference proteome</keyword>
<dbReference type="Proteomes" id="UP000735302">
    <property type="component" value="Unassembled WGS sequence"/>
</dbReference>
<proteinExistence type="predicted"/>
<comment type="caution">
    <text evidence="2">The sequence shown here is derived from an EMBL/GenBank/DDBJ whole genome shotgun (WGS) entry which is preliminary data.</text>
</comment>
<organism evidence="2 3">
    <name type="scientific">Plakobranchus ocellatus</name>
    <dbReference type="NCBI Taxonomy" id="259542"/>
    <lineage>
        <taxon>Eukaryota</taxon>
        <taxon>Metazoa</taxon>
        <taxon>Spiralia</taxon>
        <taxon>Lophotrochozoa</taxon>
        <taxon>Mollusca</taxon>
        <taxon>Gastropoda</taxon>
        <taxon>Heterobranchia</taxon>
        <taxon>Euthyneura</taxon>
        <taxon>Panpulmonata</taxon>
        <taxon>Sacoglossa</taxon>
        <taxon>Placobranchoidea</taxon>
        <taxon>Plakobranchidae</taxon>
        <taxon>Plakobranchus</taxon>
    </lineage>
</organism>
<evidence type="ECO:0000256" key="1">
    <source>
        <dbReference type="SAM" id="MobiDB-lite"/>
    </source>
</evidence>
<accession>A0AAV3YEG8</accession>
<protein>
    <submittedName>
        <fullName evidence="2">Uncharacterized protein</fullName>
    </submittedName>
</protein>
<dbReference type="EMBL" id="BLXT01000825">
    <property type="protein sequence ID" value="GFN80468.1"/>
    <property type="molecule type" value="Genomic_DNA"/>
</dbReference>
<feature type="region of interest" description="Disordered" evidence="1">
    <location>
        <begin position="126"/>
        <end position="157"/>
    </location>
</feature>
<sequence>MRKQKDEDEDIAIIGLTYYYLKRLRKSQHRQWSIGNRTGVPWVALAVAEVAGMIGWGGSLNRSASVDNMSDLGEYLNPIVISDDEDGEDEDCDENIWIEFRAKPSGQYGTPFDLCHRPMHPRRKLLLSHPRPNRDRKIPPVCSTEELPDLSSSPPKLTLQPDFIGQTTAKLQREEIKNTPILKRLSIHLIRCDDQVLALKECEPPSKVSKVDTVMKNTPNKQERKFSSPQEKSNCQNLEAGLSNTSLAIENKIENENSCSDFVSPDNGKKTTINKEIMKASKAEEQSEISRFKFLDENKSEAADCVLLPRRRITEERQAASSPIASRLPLICFHQLAATRHNVPMTRISCQRQAFFSPMKLDEEIQSDHMLLKFLQPFPQCEAILEEHPEDIVQIFHRTIRRKINFPEKFDRYLISSTSLNQMRNLERNRVFGPYWHPYVPSFSFNNSKVPFTEYHDAFIETALEQDENSLEQALSLLKDFKSKRCPTRQSIANIVNAWKTDKLHLSERKPNPFCALVEILQCYPVVASACVDKEFLPLFSSRDVVDTECSLIIASLELDFFTRTLCDASSLRRSLAYSLLSVHKNRENIKSIVHLIEDNMPSLICPAYTPLTEFDMQTDQCARSKVVRVFQLQHLLAIAIETEIWNKVG</sequence>
<evidence type="ECO:0000313" key="2">
    <source>
        <dbReference type="EMBL" id="GFN80468.1"/>
    </source>
</evidence>
<dbReference type="AlphaFoldDB" id="A0AAV3YEG8"/>